<accession>A0ABS6VFI7</accession>
<protein>
    <recommendedName>
        <fullName evidence="3">Transposase</fullName>
    </recommendedName>
</protein>
<organism evidence="1 2">
    <name type="scientific">Pantoea allii</name>
    <dbReference type="NCBI Taxonomy" id="574096"/>
    <lineage>
        <taxon>Bacteria</taxon>
        <taxon>Pseudomonadati</taxon>
        <taxon>Pseudomonadota</taxon>
        <taxon>Gammaproteobacteria</taxon>
        <taxon>Enterobacterales</taxon>
        <taxon>Erwiniaceae</taxon>
        <taxon>Pantoea</taxon>
    </lineage>
</organism>
<sequence>MVSVIESLWVLNKRLLMRIQTHNVTGFISWLLDKWAHEHGVTMDFSRPGKP</sequence>
<comment type="caution">
    <text evidence="1">The sequence shown here is derived from an EMBL/GenBank/DDBJ whole genome shotgun (WGS) entry which is preliminary data.</text>
</comment>
<dbReference type="Proteomes" id="UP001197236">
    <property type="component" value="Unassembled WGS sequence"/>
</dbReference>
<dbReference type="EMBL" id="JAHVXZ010000006">
    <property type="protein sequence ID" value="MBW1258067.1"/>
    <property type="molecule type" value="Genomic_DNA"/>
</dbReference>
<proteinExistence type="predicted"/>
<reference evidence="1 2" key="1">
    <citation type="submission" date="2021-07" db="EMBL/GenBank/DDBJ databases">
        <title>A novel phosphonate cluster across the Pantoea species complex is important for pathogenicity in onion.</title>
        <authorList>
            <person name="Zhao M."/>
            <person name="Stice S."/>
            <person name="Shin G.Y."/>
            <person name="Coutinho T."/>
            <person name="Gitaitis R."/>
            <person name="Kvitko B."/>
            <person name="Dutta B."/>
        </authorList>
    </citation>
    <scope>NUCLEOTIDE SEQUENCE [LARGE SCALE GENOMIC DNA]</scope>
    <source>
        <strain evidence="1 2">BD 382</strain>
    </source>
</reference>
<keyword evidence="2" id="KW-1185">Reference proteome</keyword>
<name>A0ABS6VFI7_9GAMM</name>
<gene>
    <name evidence="1" type="ORF">KYI95_12845</name>
</gene>
<dbReference type="RefSeq" id="WP_158087015.1">
    <property type="nucleotide sequence ID" value="NZ_CP193910.1"/>
</dbReference>
<evidence type="ECO:0000313" key="1">
    <source>
        <dbReference type="EMBL" id="MBW1258067.1"/>
    </source>
</evidence>
<evidence type="ECO:0000313" key="2">
    <source>
        <dbReference type="Proteomes" id="UP001197236"/>
    </source>
</evidence>
<evidence type="ECO:0008006" key="3">
    <source>
        <dbReference type="Google" id="ProtNLM"/>
    </source>
</evidence>